<reference evidence="13" key="1">
    <citation type="journal article" date="2019" name="Int. J. Syst. Evol. Microbiol.">
        <title>The Global Catalogue of Microorganisms (GCM) 10K type strain sequencing project: providing services to taxonomists for standard genome sequencing and annotation.</title>
        <authorList>
            <consortium name="The Broad Institute Genomics Platform"/>
            <consortium name="The Broad Institute Genome Sequencing Center for Infectious Disease"/>
            <person name="Wu L."/>
            <person name="Ma J."/>
        </authorList>
    </citation>
    <scope>NUCLEOTIDE SEQUENCE [LARGE SCALE GENOMIC DNA]</scope>
    <source>
        <strain evidence="13">JCM 9371</strain>
    </source>
</reference>
<dbReference type="InterPro" id="IPR036390">
    <property type="entry name" value="WH_DNA-bd_sf"/>
</dbReference>
<dbReference type="Gene3D" id="3.40.50.2300">
    <property type="match status" value="1"/>
</dbReference>
<dbReference type="Pfam" id="PF08279">
    <property type="entry name" value="HTH_11"/>
    <property type="match status" value="1"/>
</dbReference>
<comment type="subcellular location">
    <subcellularLocation>
        <location evidence="1 9">Cytoplasm</location>
    </subcellularLocation>
</comment>
<dbReference type="SUPFAM" id="SSF46785">
    <property type="entry name" value="Winged helix' DNA-binding domain"/>
    <property type="match status" value="1"/>
</dbReference>
<dbReference type="Proteomes" id="UP001597063">
    <property type="component" value="Unassembled WGS sequence"/>
</dbReference>
<dbReference type="InterPro" id="IPR013196">
    <property type="entry name" value="HTH_11"/>
</dbReference>
<accession>A0ABW2XYB9</accession>
<evidence type="ECO:0000256" key="6">
    <source>
        <dbReference type="ARBA" id="ARBA00023125"/>
    </source>
</evidence>
<keyword evidence="3 10" id="KW-0597">Phosphoprotein</keyword>
<evidence type="ECO:0000256" key="2">
    <source>
        <dbReference type="ARBA" id="ARBA00022490"/>
    </source>
</evidence>
<dbReference type="Gene3D" id="1.10.10.10">
    <property type="entry name" value="Winged helix-like DNA-binding domain superfamily/Winged helix DNA-binding domain"/>
    <property type="match status" value="1"/>
</dbReference>
<keyword evidence="4 9" id="KW-0902">Two-component regulatory system</keyword>
<dbReference type="InterPro" id="IPR011006">
    <property type="entry name" value="CheY-like_superfamily"/>
</dbReference>
<evidence type="ECO:0000256" key="10">
    <source>
        <dbReference type="PROSITE-ProRule" id="PRU00169"/>
    </source>
</evidence>
<keyword evidence="2 9" id="KW-0963">Cytoplasm</keyword>
<dbReference type="InterPro" id="IPR051271">
    <property type="entry name" value="2C-system_Tx_regulators"/>
</dbReference>
<evidence type="ECO:0000256" key="9">
    <source>
        <dbReference type="PIRNR" id="PIRNR006171"/>
    </source>
</evidence>
<organism evidence="12 13">
    <name type="scientific">Actinomadura fibrosa</name>
    <dbReference type="NCBI Taxonomy" id="111802"/>
    <lineage>
        <taxon>Bacteria</taxon>
        <taxon>Bacillati</taxon>
        <taxon>Actinomycetota</taxon>
        <taxon>Actinomycetes</taxon>
        <taxon>Streptosporangiales</taxon>
        <taxon>Thermomonosporaceae</taxon>
        <taxon>Actinomadura</taxon>
    </lineage>
</organism>
<evidence type="ECO:0000256" key="4">
    <source>
        <dbReference type="ARBA" id="ARBA00023012"/>
    </source>
</evidence>
<dbReference type="PIRSF" id="PIRSF006171">
    <property type="entry name" value="RR_citrat_malat"/>
    <property type="match status" value="1"/>
</dbReference>
<dbReference type="InterPro" id="IPR001789">
    <property type="entry name" value="Sig_transdc_resp-reg_receiver"/>
</dbReference>
<evidence type="ECO:0000259" key="11">
    <source>
        <dbReference type="PROSITE" id="PS50110"/>
    </source>
</evidence>
<dbReference type="InterPro" id="IPR011991">
    <property type="entry name" value="ArsR-like_HTH"/>
</dbReference>
<dbReference type="SMART" id="SM00448">
    <property type="entry name" value="REC"/>
    <property type="match status" value="1"/>
</dbReference>
<evidence type="ECO:0000313" key="12">
    <source>
        <dbReference type="EMBL" id="MFD0689231.1"/>
    </source>
</evidence>
<keyword evidence="5 9" id="KW-0805">Transcription regulation</keyword>
<evidence type="ECO:0000256" key="3">
    <source>
        <dbReference type="ARBA" id="ARBA00022553"/>
    </source>
</evidence>
<name>A0ABW2XYB9_9ACTN</name>
<keyword evidence="7 9" id="KW-0010">Activator</keyword>
<evidence type="ECO:0000313" key="13">
    <source>
        <dbReference type="Proteomes" id="UP001597063"/>
    </source>
</evidence>
<keyword evidence="13" id="KW-1185">Reference proteome</keyword>
<comment type="caution">
    <text evidence="12">The sequence shown here is derived from an EMBL/GenBank/DDBJ whole genome shotgun (WGS) entry which is preliminary data.</text>
</comment>
<dbReference type="EMBL" id="JBHTGP010000016">
    <property type="protein sequence ID" value="MFD0689231.1"/>
    <property type="molecule type" value="Genomic_DNA"/>
</dbReference>
<feature type="modified residue" description="4-aspartylphosphate" evidence="10">
    <location>
        <position position="54"/>
    </location>
</feature>
<dbReference type="InterPro" id="IPR036388">
    <property type="entry name" value="WH-like_DNA-bd_sf"/>
</dbReference>
<dbReference type="CDD" id="cd00090">
    <property type="entry name" value="HTH_ARSR"/>
    <property type="match status" value="1"/>
</dbReference>
<feature type="domain" description="Response regulatory" evidence="11">
    <location>
        <begin position="3"/>
        <end position="114"/>
    </location>
</feature>
<evidence type="ECO:0000256" key="1">
    <source>
        <dbReference type="ARBA" id="ARBA00004496"/>
    </source>
</evidence>
<evidence type="ECO:0000256" key="8">
    <source>
        <dbReference type="ARBA" id="ARBA00023163"/>
    </source>
</evidence>
<sequence length="220" mass="23316">MIKVLVVDDDFRVAHVHAGFVGRVPGFTVAGLAHTAAEARAKSAELSPDLVLLDVYLPDEPGLNLMPGLDADVIVATAATDPATVQLALARGARHYLIKPFTAEVLGARLAAYARYRQALRTTRELTQGGVDGAVRALHAPLTAEPRVPKGQSPVTTRLITEALRTAAGPRSAAEIAEQVGVSRATAQRYLATLSEAGPVQISLRYGATGRPEHQYAWTP</sequence>
<dbReference type="InterPro" id="IPR024187">
    <property type="entry name" value="Sig_transdc_resp-reg_cit/mal"/>
</dbReference>
<evidence type="ECO:0000256" key="5">
    <source>
        <dbReference type="ARBA" id="ARBA00023015"/>
    </source>
</evidence>
<dbReference type="PANTHER" id="PTHR45526:SF1">
    <property type="entry name" value="TRANSCRIPTIONAL REGULATORY PROTEIN DCUR-RELATED"/>
    <property type="match status" value="1"/>
</dbReference>
<protein>
    <recommendedName>
        <fullName evidence="9">Transcriptional regulatory protein</fullName>
    </recommendedName>
</protein>
<keyword evidence="8 9" id="KW-0804">Transcription</keyword>
<dbReference type="RefSeq" id="WP_131757655.1">
    <property type="nucleotide sequence ID" value="NZ_CAACUY010000035.1"/>
</dbReference>
<dbReference type="SUPFAM" id="SSF52172">
    <property type="entry name" value="CheY-like"/>
    <property type="match status" value="1"/>
</dbReference>
<gene>
    <name evidence="12" type="ORF">ACFQZM_32405</name>
</gene>
<evidence type="ECO:0000256" key="7">
    <source>
        <dbReference type="ARBA" id="ARBA00023159"/>
    </source>
</evidence>
<keyword evidence="6 9" id="KW-0238">DNA-binding</keyword>
<dbReference type="PANTHER" id="PTHR45526">
    <property type="entry name" value="TRANSCRIPTIONAL REGULATORY PROTEIN DPIA"/>
    <property type="match status" value="1"/>
</dbReference>
<dbReference type="Pfam" id="PF00072">
    <property type="entry name" value="Response_reg"/>
    <property type="match status" value="1"/>
</dbReference>
<proteinExistence type="predicted"/>
<dbReference type="PROSITE" id="PS50110">
    <property type="entry name" value="RESPONSE_REGULATORY"/>
    <property type="match status" value="1"/>
</dbReference>